<proteinExistence type="predicted"/>
<keyword evidence="2" id="KW-1185">Reference proteome</keyword>
<accession>A0ABN0QT05</accession>
<evidence type="ECO:0000313" key="1">
    <source>
        <dbReference type="EMBL" id="EUA87848.1"/>
    </source>
</evidence>
<evidence type="ECO:0000313" key="2">
    <source>
        <dbReference type="Proteomes" id="UP000020681"/>
    </source>
</evidence>
<sequence>MLRHRSRWFSIALACIFVIELVTAAAVTRHPDSAPQRSLASAEDPGPPTVVIGDRTVRLINLGGANSDLLLSRVGADIRGAVNAVVAFWGTDWAREISVVAAGSDEQFRTAAGGGTASQWADIAAVTGPSASILAAGRWLANELCSHQARSRCARRHCE</sequence>
<dbReference type="Proteomes" id="UP000020681">
    <property type="component" value="Unassembled WGS sequence"/>
</dbReference>
<dbReference type="EMBL" id="JAOL01000153">
    <property type="protein sequence ID" value="EUA87848.1"/>
    <property type="molecule type" value="Genomic_DNA"/>
</dbReference>
<organism evidence="1 2">
    <name type="scientific">Mycobacterium ulcerans str. Harvey</name>
    <dbReference type="NCBI Taxonomy" id="1299332"/>
    <lineage>
        <taxon>Bacteria</taxon>
        <taxon>Bacillati</taxon>
        <taxon>Actinomycetota</taxon>
        <taxon>Actinomycetes</taxon>
        <taxon>Mycobacteriales</taxon>
        <taxon>Mycobacteriaceae</taxon>
        <taxon>Mycobacterium</taxon>
        <taxon>Mycobacterium ulcerans group</taxon>
    </lineage>
</organism>
<gene>
    <name evidence="1" type="ORF">I551_5700</name>
</gene>
<comment type="caution">
    <text evidence="1">The sequence shown here is derived from an EMBL/GenBank/DDBJ whole genome shotgun (WGS) entry which is preliminary data.</text>
</comment>
<name>A0ABN0QT05_MYCUL</name>
<reference evidence="1 2" key="1">
    <citation type="submission" date="2014-01" db="EMBL/GenBank/DDBJ databases">
        <authorList>
            <person name="Dobos K."/>
            <person name="Lenaerts A."/>
            <person name="Ordway D."/>
            <person name="DeGroote M.A."/>
            <person name="Parker T."/>
            <person name="Sizemore C."/>
            <person name="Tallon L.J."/>
            <person name="Sadzewicz L.K."/>
            <person name="Sengamalay N."/>
            <person name="Fraser C.M."/>
            <person name="Hine E."/>
            <person name="Shefchek K.A."/>
            <person name="Das S.P."/>
            <person name="Tettelin H."/>
        </authorList>
    </citation>
    <scope>NUCLEOTIDE SEQUENCE [LARGE SCALE GENOMIC DNA]</scope>
    <source>
        <strain evidence="1 2">Harvey</strain>
    </source>
</reference>
<protein>
    <submittedName>
        <fullName evidence="1">Uncharacterized protein</fullName>
    </submittedName>
</protein>